<gene>
    <name evidence="4" type="ORF">DFJ75_3448</name>
</gene>
<dbReference type="Pfam" id="PF22552">
    <property type="entry name" value="TY-Chap3"/>
    <property type="match status" value="1"/>
</dbReference>
<organism evidence="4 5">
    <name type="scientific">Williamsia marianensis</name>
    <dbReference type="NCBI Taxonomy" id="85044"/>
    <lineage>
        <taxon>Bacteria</taxon>
        <taxon>Bacillati</taxon>
        <taxon>Actinomycetota</taxon>
        <taxon>Actinomycetes</taxon>
        <taxon>Mycobacteriales</taxon>
        <taxon>Nocardiaceae</taxon>
        <taxon>Williamsia</taxon>
    </lineage>
</organism>
<feature type="domain" description="TY-Chap central" evidence="1">
    <location>
        <begin position="152"/>
        <end position="272"/>
    </location>
</feature>
<dbReference type="Proteomes" id="UP000274762">
    <property type="component" value="Unassembled WGS sequence"/>
</dbReference>
<evidence type="ECO:0000259" key="2">
    <source>
        <dbReference type="Pfam" id="PF22552"/>
    </source>
</evidence>
<accession>A0A495K747</accession>
<feature type="domain" description="TY-Chap N-terminal" evidence="2">
    <location>
        <begin position="14"/>
        <end position="129"/>
    </location>
</feature>
<proteinExistence type="predicted"/>
<dbReference type="AlphaFoldDB" id="A0A495K747"/>
<sequence>MSNIFDFDASVSDGWAAFRDELTTCLTGPHADGSVRVTAPNSEVDGAGPAAIFTITADDELRCHLSPTILGQGRELSDDELSLLMELEWDSISEDECIVERCRDEAEHVVVAAAGVMQELWQVLHPSFLLTAEEQPAEPIQHTGFQPAGQSQLQDLVDAALKRMTGCAPRKDDDGDITFTVNHETSWLCVDVNDPVIEMFTNLAVDVDDSAAASEAIMDYSRNWPDIKFVLVDSYVRVSTRMDATVFTDAVLQSTLTKWFDFLTEGAGDVAAVVAEAHPPVEDTDEGLPAGLMCLLQLDDDDVGPLTTREIAAVCDFDRGAILRYIKVCEEQRFSWRSSIYDALERQDEEEAAACEHEEKAWAATTKSLRVALRFVVLSGWLDGVS</sequence>
<dbReference type="InterPro" id="IPR054342">
    <property type="entry name" value="TY-Chap_C"/>
</dbReference>
<dbReference type="Pfam" id="PF22554">
    <property type="entry name" value="Chap-C"/>
    <property type="match status" value="1"/>
</dbReference>
<evidence type="ECO:0000259" key="3">
    <source>
        <dbReference type="Pfam" id="PF22554"/>
    </source>
</evidence>
<comment type="caution">
    <text evidence="4">The sequence shown here is derived from an EMBL/GenBank/DDBJ whole genome shotgun (WGS) entry which is preliminary data.</text>
</comment>
<evidence type="ECO:0000313" key="4">
    <source>
        <dbReference type="EMBL" id="RKR96595.1"/>
    </source>
</evidence>
<feature type="domain" description="TY-Chap C-terminal" evidence="3">
    <location>
        <begin position="287"/>
        <end position="376"/>
    </location>
</feature>
<dbReference type="EMBL" id="RBKV01000001">
    <property type="protein sequence ID" value="RKR96595.1"/>
    <property type="molecule type" value="Genomic_DNA"/>
</dbReference>
<dbReference type="Pfam" id="PF22551">
    <property type="entry name" value="TY-Chap1"/>
    <property type="match status" value="1"/>
</dbReference>
<dbReference type="InterPro" id="IPR054344">
    <property type="entry name" value="TY-Chap_N"/>
</dbReference>
<dbReference type="RefSeq" id="WP_371850285.1">
    <property type="nucleotide sequence ID" value="NZ_CBCRXS010000008.1"/>
</dbReference>
<evidence type="ECO:0000313" key="5">
    <source>
        <dbReference type="Proteomes" id="UP000274762"/>
    </source>
</evidence>
<protein>
    <submittedName>
        <fullName evidence="4">Uncharacterized protein</fullName>
    </submittedName>
</protein>
<reference evidence="4 5" key="1">
    <citation type="submission" date="2018-10" db="EMBL/GenBank/DDBJ databases">
        <title>Sequencing the genomes of 1000 actinobacteria strains.</title>
        <authorList>
            <person name="Klenk H.-P."/>
        </authorList>
    </citation>
    <scope>NUCLEOTIDE SEQUENCE [LARGE SCALE GENOMIC DNA]</scope>
    <source>
        <strain evidence="4 5">DSM 44343</strain>
    </source>
</reference>
<evidence type="ECO:0000259" key="1">
    <source>
        <dbReference type="Pfam" id="PF22551"/>
    </source>
</evidence>
<dbReference type="InterPro" id="IPR054343">
    <property type="entry name" value="TY-Chap_M"/>
</dbReference>
<name>A0A495K747_WILMA</name>